<dbReference type="EMBL" id="JADKPN010000001">
    <property type="protein sequence ID" value="MBF4762172.1"/>
    <property type="molecule type" value="Genomic_DNA"/>
</dbReference>
<dbReference type="InterPro" id="IPR029063">
    <property type="entry name" value="SAM-dependent_MTases_sf"/>
</dbReference>
<gene>
    <name evidence="1" type="ORF">ISU07_03465</name>
</gene>
<dbReference type="GO" id="GO:0032259">
    <property type="term" value="P:methylation"/>
    <property type="evidence" value="ECO:0007669"/>
    <property type="project" value="UniProtKB-KW"/>
</dbReference>
<keyword evidence="1" id="KW-0489">Methyltransferase</keyword>
<organism evidence="1 2">
    <name type="scientific">Nocardioides islandensis</name>
    <dbReference type="NCBI Taxonomy" id="433663"/>
    <lineage>
        <taxon>Bacteria</taxon>
        <taxon>Bacillati</taxon>
        <taxon>Actinomycetota</taxon>
        <taxon>Actinomycetes</taxon>
        <taxon>Propionibacteriales</taxon>
        <taxon>Nocardioidaceae</taxon>
        <taxon>Nocardioides</taxon>
    </lineage>
</organism>
<dbReference type="Pfam" id="PF13489">
    <property type="entry name" value="Methyltransf_23"/>
    <property type="match status" value="1"/>
</dbReference>
<sequence>MTPEPTPTAPALPLSVLATLPPRSPVAHFARWVRQSCPADARVLNIGAGNNLSGPLNQVRERAAHLVGVDPDVSILDNRDVDERHHLSLEDYAATAPAPFDLAFSVFVLEHVAHPRAFTDACAAVVRPGGVLLGMTVNKWHYFGLSTWITTRLHVADRLLPRLRPAEQVGAYHFATEYRLNTARAISRHLRAAGFTSLSFRYWDLPAMYEPYLPGPTKKLAARYTSLVYRVGQPQLMGNLTFKATRL</sequence>
<accession>A0A930VCP1</accession>
<protein>
    <submittedName>
        <fullName evidence="1">Methyltransferase domain-containing protein</fullName>
    </submittedName>
</protein>
<name>A0A930VCP1_9ACTN</name>
<dbReference type="Gene3D" id="3.40.50.150">
    <property type="entry name" value="Vaccinia Virus protein VP39"/>
    <property type="match status" value="1"/>
</dbReference>
<dbReference type="SUPFAM" id="SSF53335">
    <property type="entry name" value="S-adenosyl-L-methionine-dependent methyltransferases"/>
    <property type="match status" value="1"/>
</dbReference>
<dbReference type="CDD" id="cd02440">
    <property type="entry name" value="AdoMet_MTases"/>
    <property type="match status" value="1"/>
</dbReference>
<dbReference type="GO" id="GO:0008168">
    <property type="term" value="F:methyltransferase activity"/>
    <property type="evidence" value="ECO:0007669"/>
    <property type="project" value="UniProtKB-KW"/>
</dbReference>
<dbReference type="Proteomes" id="UP000640489">
    <property type="component" value="Unassembled WGS sequence"/>
</dbReference>
<evidence type="ECO:0000313" key="2">
    <source>
        <dbReference type="Proteomes" id="UP000640489"/>
    </source>
</evidence>
<comment type="caution">
    <text evidence="1">The sequence shown here is derived from an EMBL/GenBank/DDBJ whole genome shotgun (WGS) entry which is preliminary data.</text>
</comment>
<evidence type="ECO:0000313" key="1">
    <source>
        <dbReference type="EMBL" id="MBF4762172.1"/>
    </source>
</evidence>
<dbReference type="RefSeq" id="WP_194705314.1">
    <property type="nucleotide sequence ID" value="NZ_JADKPN010000001.1"/>
</dbReference>
<keyword evidence="1" id="KW-0808">Transferase</keyword>
<dbReference type="AlphaFoldDB" id="A0A930VCP1"/>
<reference evidence="1" key="1">
    <citation type="submission" date="2020-11" db="EMBL/GenBank/DDBJ databases">
        <title>Nocardioides sp. nov., isolated from Soil of Cynanchum wilfordii Hemsley rhizosphere.</title>
        <authorList>
            <person name="Lee J.-S."/>
            <person name="Suh M.K."/>
            <person name="Kim J.-S."/>
        </authorList>
    </citation>
    <scope>NUCLEOTIDE SEQUENCE</scope>
    <source>
        <strain evidence="1">KCTC 19275</strain>
    </source>
</reference>
<proteinExistence type="predicted"/>
<keyword evidence="2" id="KW-1185">Reference proteome</keyword>